<sequence length="86" mass="9931">MPTISMFFGIIIRMYNNGEHNPPHFHASYQGCHAVFDMNGDITDGDMPRKQQKLIAAWAELHHDELLANWELAINEQPLYKIAPLR</sequence>
<reference evidence="1 2" key="1">
    <citation type="submission" date="2011-08" db="EMBL/GenBank/DDBJ databases">
        <title>The Genome Sequence of Selenomonas noxia F0398.</title>
        <authorList>
            <consortium name="The Broad Institute Genome Sequencing Platform"/>
            <person name="Earl A."/>
            <person name="Ward D."/>
            <person name="Feldgarden M."/>
            <person name="Gevers D."/>
            <person name="Izard J."/>
            <person name="Ganesan A."/>
            <person name="Blanton J.M."/>
            <person name="Baranova O.V."/>
            <person name="Tanner A.C."/>
            <person name="Dewhirst F.E."/>
            <person name="Young S.K."/>
            <person name="Zeng Q."/>
            <person name="Gargeya S."/>
            <person name="Fitzgerald M."/>
            <person name="Haas B."/>
            <person name="Abouelleil A."/>
            <person name="Alvarado L."/>
            <person name="Arachchi H.M."/>
            <person name="Berlin A."/>
            <person name="Brown A."/>
            <person name="Chapman S.B."/>
            <person name="Chen Z."/>
            <person name="Dunbar C."/>
            <person name="Freedman E."/>
            <person name="Gearin G."/>
            <person name="Gellesch M."/>
            <person name="Goldberg J."/>
            <person name="Griggs A."/>
            <person name="Gujja S."/>
            <person name="Heiman D."/>
            <person name="Howarth C."/>
            <person name="Larson L."/>
            <person name="Lui A."/>
            <person name="MacDonald P.J.P."/>
            <person name="Montmayeur A."/>
            <person name="Murphy C."/>
            <person name="Neiman D."/>
            <person name="Pearson M."/>
            <person name="Priest M."/>
            <person name="Roberts A."/>
            <person name="Saif S."/>
            <person name="Shea T."/>
            <person name="Shenoy N."/>
            <person name="Sisk P."/>
            <person name="Stolte C."/>
            <person name="Sykes S."/>
            <person name="Wortman J."/>
            <person name="Nusbaum C."/>
            <person name="Birren B."/>
        </authorList>
    </citation>
    <scope>NUCLEOTIDE SEQUENCE [LARGE SCALE GENOMIC DNA]</scope>
    <source>
        <strain evidence="1 2">F0398</strain>
    </source>
</reference>
<dbReference type="EMBL" id="ADGH01000012">
    <property type="protein sequence ID" value="EHG24413.1"/>
    <property type="molecule type" value="Genomic_DNA"/>
</dbReference>
<keyword evidence="2" id="KW-1185">Reference proteome</keyword>
<dbReference type="InterPro" id="IPR025427">
    <property type="entry name" value="DUF4160"/>
</dbReference>
<name>A0ABN0DP84_9FIRM</name>
<protein>
    <recommendedName>
        <fullName evidence="3">DUF4160 domain-containing protein</fullName>
    </recommendedName>
</protein>
<evidence type="ECO:0000313" key="1">
    <source>
        <dbReference type="EMBL" id="EHG24413.1"/>
    </source>
</evidence>
<accession>A0ABN0DP84</accession>
<dbReference type="Pfam" id="PF13711">
    <property type="entry name" value="DUF4160"/>
    <property type="match status" value="1"/>
</dbReference>
<comment type="caution">
    <text evidence="1">The sequence shown here is derived from an EMBL/GenBank/DDBJ whole genome shotgun (WGS) entry which is preliminary data.</text>
</comment>
<proteinExistence type="predicted"/>
<evidence type="ECO:0000313" key="2">
    <source>
        <dbReference type="Proteomes" id="UP000003175"/>
    </source>
</evidence>
<gene>
    <name evidence="1" type="ORF">HMPREF9432_01263</name>
</gene>
<dbReference type="RefSeq" id="WP_006696526.1">
    <property type="nucleotide sequence ID" value="NZ_JH376859.1"/>
</dbReference>
<evidence type="ECO:0008006" key="3">
    <source>
        <dbReference type="Google" id="ProtNLM"/>
    </source>
</evidence>
<dbReference type="Proteomes" id="UP000003175">
    <property type="component" value="Unassembled WGS sequence"/>
</dbReference>
<organism evidence="1 2">
    <name type="scientific">Selenomonas noxia F0398</name>
    <dbReference type="NCBI Taxonomy" id="702437"/>
    <lineage>
        <taxon>Bacteria</taxon>
        <taxon>Bacillati</taxon>
        <taxon>Bacillota</taxon>
        <taxon>Negativicutes</taxon>
        <taxon>Selenomonadales</taxon>
        <taxon>Selenomonadaceae</taxon>
        <taxon>Selenomonas</taxon>
    </lineage>
</organism>